<dbReference type="InterPro" id="IPR029058">
    <property type="entry name" value="AB_hydrolase_fold"/>
</dbReference>
<dbReference type="STRING" id="1335309.GA0116948_11431"/>
<evidence type="ECO:0000313" key="4">
    <source>
        <dbReference type="Proteomes" id="UP000242818"/>
    </source>
</evidence>
<name>A0A1C4FHH3_9BACT</name>
<dbReference type="GO" id="GO:0008236">
    <property type="term" value="F:serine-type peptidase activity"/>
    <property type="evidence" value="ECO:0007669"/>
    <property type="project" value="InterPro"/>
</dbReference>
<proteinExistence type="predicted"/>
<dbReference type="GO" id="GO:0006508">
    <property type="term" value="P:proteolysis"/>
    <property type="evidence" value="ECO:0007669"/>
    <property type="project" value="InterPro"/>
</dbReference>
<sequence>MRSVFSFTLLIFLWITCLGRLYAQTMPDPVQKWSPDGQFQYKALGKSIVAVRLATGERTVVLKDIKPAGSSTALDIRDFSFAADQKKVLLFSNSKRVWRYETRGDYFVYDTVSKQVLQLGKSLPASSLMFAKFSPDGSRVAYVSNHNLYLETLATGEIKPLTTNGTRHFINGTFDWVYEEEMSCRDGFRWSPDGQAIAYWQLDANNTRDFLMIDNTDSLYSFTVPVEYPIAGQDPAAARIGVMNLASGNTTWMQLPGDPAQHYLPRMEWAPNGNKLIVQQLNRHQNESKIFLCDATNGNAHTVFTETDSAWVDIRASWDMDNSVGWDWLQQGKAFVWVSEKDGWRHAYRIGLDGKETLLTPGKYDLIKICKVDERGGHIYALASPENATQQYLYRIPLKGGAAVRLTPQNQPGTHDYVIDPYGDYAVHEFSNYYCPPASEYVHLPDHKSVKGEVAGMLKDAKKENSKVEFYQVTTPEGVTLDGWMSKPTNFDPNKKYPIVFYVYGEPASATAKDEYGAGHDFMYRGDMAADGYIYASMDNRGAPLPKGRAWRKAIYRHIGRLNIHDQAMGAKALLEKYAFIDSSRVAVWGWSGGGSSTLNLLFQFPEIYKTGIAVAAVGDLRTYDNIYQERYMGIPQETQADYIAGSAVHNARNLRGNLLYIHGTGDDNVHYTNAERLINELVKYNKQFQFMSYPNRSHGLSEGEGTYLHLFTLYTNYLREHCAPGAR</sequence>
<evidence type="ECO:0000259" key="1">
    <source>
        <dbReference type="Pfam" id="PF00326"/>
    </source>
</evidence>
<keyword evidence="4" id="KW-1185">Reference proteome</keyword>
<evidence type="ECO:0000313" key="3">
    <source>
        <dbReference type="EMBL" id="SCC54951.1"/>
    </source>
</evidence>
<dbReference type="Pfam" id="PF00930">
    <property type="entry name" value="DPPIV_N"/>
    <property type="match status" value="1"/>
</dbReference>
<protein>
    <submittedName>
        <fullName evidence="3">Dipeptidyl-peptidase-4</fullName>
    </submittedName>
</protein>
<reference evidence="3 4" key="1">
    <citation type="submission" date="2016-08" db="EMBL/GenBank/DDBJ databases">
        <authorList>
            <person name="Seilhamer J.J."/>
        </authorList>
    </citation>
    <scope>NUCLEOTIDE SEQUENCE [LARGE SCALE GENOMIC DNA]</scope>
    <source>
        <strain evidence="3 4">A37T2</strain>
    </source>
</reference>
<accession>A0A1C4FHH3</accession>
<organism evidence="3 4">
    <name type="scientific">Chitinophaga costaii</name>
    <dbReference type="NCBI Taxonomy" id="1335309"/>
    <lineage>
        <taxon>Bacteria</taxon>
        <taxon>Pseudomonadati</taxon>
        <taxon>Bacteroidota</taxon>
        <taxon>Chitinophagia</taxon>
        <taxon>Chitinophagales</taxon>
        <taxon>Chitinophagaceae</taxon>
        <taxon>Chitinophaga</taxon>
    </lineage>
</organism>
<dbReference type="EMBL" id="FMAR01000014">
    <property type="protein sequence ID" value="SCC54951.1"/>
    <property type="molecule type" value="Genomic_DNA"/>
</dbReference>
<dbReference type="PANTHER" id="PTHR11731">
    <property type="entry name" value="PROTEASE FAMILY S9B,C DIPEPTIDYL-PEPTIDASE IV-RELATED"/>
    <property type="match status" value="1"/>
</dbReference>
<dbReference type="GO" id="GO:0008239">
    <property type="term" value="F:dipeptidyl-peptidase activity"/>
    <property type="evidence" value="ECO:0007669"/>
    <property type="project" value="TreeGrafter"/>
</dbReference>
<dbReference type="Proteomes" id="UP000242818">
    <property type="component" value="Unassembled WGS sequence"/>
</dbReference>
<dbReference type="OrthoDB" id="9812921at2"/>
<dbReference type="AlphaFoldDB" id="A0A1C4FHH3"/>
<dbReference type="SUPFAM" id="SSF53474">
    <property type="entry name" value="alpha/beta-Hydrolases"/>
    <property type="match status" value="1"/>
</dbReference>
<dbReference type="InterPro" id="IPR001375">
    <property type="entry name" value="Peptidase_S9_cat"/>
</dbReference>
<dbReference type="Gene3D" id="3.40.50.1820">
    <property type="entry name" value="alpha/beta hydrolase"/>
    <property type="match status" value="1"/>
</dbReference>
<dbReference type="Pfam" id="PF00326">
    <property type="entry name" value="Peptidase_S9"/>
    <property type="match status" value="1"/>
</dbReference>
<dbReference type="InterPro" id="IPR002469">
    <property type="entry name" value="Peptidase_S9B_N"/>
</dbReference>
<feature type="domain" description="Peptidase S9 prolyl oligopeptidase catalytic" evidence="1">
    <location>
        <begin position="528"/>
        <end position="722"/>
    </location>
</feature>
<dbReference type="InterPro" id="IPR050278">
    <property type="entry name" value="Serine_Prot_S9B/DPPIV"/>
</dbReference>
<evidence type="ECO:0000259" key="2">
    <source>
        <dbReference type="Pfam" id="PF00930"/>
    </source>
</evidence>
<dbReference type="SUPFAM" id="SSF82171">
    <property type="entry name" value="DPP6 N-terminal domain-like"/>
    <property type="match status" value="1"/>
</dbReference>
<dbReference type="PANTHER" id="PTHR11731:SF193">
    <property type="entry name" value="DIPEPTIDYL PEPTIDASE 9"/>
    <property type="match status" value="1"/>
</dbReference>
<gene>
    <name evidence="3" type="ORF">GA0116948_11431</name>
</gene>
<feature type="domain" description="Dipeptidylpeptidase IV N-terminal" evidence="2">
    <location>
        <begin position="83"/>
        <end position="436"/>
    </location>
</feature>
<dbReference type="Gene3D" id="2.140.10.30">
    <property type="entry name" value="Dipeptidylpeptidase IV, N-terminal domain"/>
    <property type="match status" value="1"/>
</dbReference>